<gene>
    <name evidence="1" type="ORF">EZS27_033277</name>
</gene>
<evidence type="ECO:0000313" key="1">
    <source>
        <dbReference type="EMBL" id="KAA6316406.1"/>
    </source>
</evidence>
<organism evidence="1">
    <name type="scientific">termite gut metagenome</name>
    <dbReference type="NCBI Taxonomy" id="433724"/>
    <lineage>
        <taxon>unclassified sequences</taxon>
        <taxon>metagenomes</taxon>
        <taxon>organismal metagenomes</taxon>
    </lineage>
</organism>
<evidence type="ECO:0008006" key="2">
    <source>
        <dbReference type="Google" id="ProtNLM"/>
    </source>
</evidence>
<dbReference type="EMBL" id="SNRY01004893">
    <property type="protein sequence ID" value="KAA6316406.1"/>
    <property type="molecule type" value="Genomic_DNA"/>
</dbReference>
<sequence length="135" mass="15456">MPKIKYKVILSREGRTLLLSLTKNGQRSSRKVIQALILLNADEGELSEQKKRTCKDIADFLQIGERMIERIKKRFVEGGLELALEDKPTEREYKHKIDGDAEAHIIALSCSEAPYLACNYQPKRLVAFLFQPLIL</sequence>
<name>A0A5J4Q3B3_9ZZZZ</name>
<dbReference type="AlphaFoldDB" id="A0A5J4Q3B3"/>
<protein>
    <recommendedName>
        <fullName evidence="2">Helix-turn-helix domain-containing protein</fullName>
    </recommendedName>
</protein>
<dbReference type="Pfam" id="PF13551">
    <property type="entry name" value="HTH_29"/>
    <property type="match status" value="1"/>
</dbReference>
<reference evidence="1" key="1">
    <citation type="submission" date="2019-03" db="EMBL/GenBank/DDBJ databases">
        <title>Single cell metagenomics reveals metabolic interactions within the superorganism composed of flagellate Streblomastix strix and complex community of Bacteroidetes bacteria on its surface.</title>
        <authorList>
            <person name="Treitli S.C."/>
            <person name="Kolisko M."/>
            <person name="Husnik F."/>
            <person name="Keeling P."/>
            <person name="Hampl V."/>
        </authorList>
    </citation>
    <scope>NUCLEOTIDE SEQUENCE</scope>
    <source>
        <strain evidence="1">STM</strain>
    </source>
</reference>
<accession>A0A5J4Q3B3</accession>
<comment type="caution">
    <text evidence="1">The sequence shown here is derived from an EMBL/GenBank/DDBJ whole genome shotgun (WGS) entry which is preliminary data.</text>
</comment>
<proteinExistence type="predicted"/>